<keyword evidence="4" id="KW-0805">Transcription regulation</keyword>
<dbReference type="GO" id="GO:0008270">
    <property type="term" value="F:zinc ion binding"/>
    <property type="evidence" value="ECO:0007669"/>
    <property type="project" value="InterPro"/>
</dbReference>
<dbReference type="EMBL" id="CABFNP030001029">
    <property type="protein sequence ID" value="CAI6090596.1"/>
    <property type="molecule type" value="Genomic_DNA"/>
</dbReference>
<evidence type="ECO:0000313" key="9">
    <source>
        <dbReference type="EMBL" id="CAI6090596.1"/>
    </source>
</evidence>
<protein>
    <recommendedName>
        <fullName evidence="8">Xylanolytic transcriptional activator regulatory domain-containing protein</fullName>
    </recommendedName>
</protein>
<gene>
    <name evidence="9" type="ORF">CCHLO57077_00014882</name>
</gene>
<dbReference type="GO" id="GO:0000981">
    <property type="term" value="F:DNA-binding transcription factor activity, RNA polymerase II-specific"/>
    <property type="evidence" value="ECO:0007669"/>
    <property type="project" value="TreeGrafter"/>
</dbReference>
<dbReference type="InterPro" id="IPR052202">
    <property type="entry name" value="Yeast_MetPath_Reg"/>
</dbReference>
<sequence length="543" mass="61688">MSQFVNSLLPSNIKVESLETGIDLKAFISEFQHLTGKETDRGSCSSRPSFPSDVALENTRVISNETSSAQLNPIRDLPSDITCTTLVQAYFNQFHRTYPIFDKSTIQAEAAGMAFFGDHEPIDINFRSVRVYLIITLGAALLHRARRVSDETLARFRVPYHEVVRICLEDPSVESIQILHLLALHSIHDPTGWQPWVITGLLGRQAMSIGLNQNMKSGSGSSFLEMELRHRLFWSIFSMDRLVSVSYGLPFAIDENDFDVPLPGVTMEEFASSQQADYLLTLQIARQSIALRDLEGKMLSQIHLQSREHRTQFGDGRDHHRVIDRFCAQAQDWYTQGCLYSRMDDSDVPIHTTISWLTVNYHRILAMLYYPSKLNSQSSTYGPGRLQHIAQKYIQSLHVQFQDGHLAFSHITINRLLVICRILLHCCSSTTSHAELEDVVDKSIIILENFSPAWESAHLCCLQFQRFKRIIAAAYKDNDFTSPISTRTKNSTLESLIDESESLIERIMGPSSIHNYLAITRSSDRAQRNECMYSQADAFRLDG</sequence>
<dbReference type="AlphaFoldDB" id="A0AA35M4Z1"/>
<keyword evidence="7" id="KW-0539">Nucleus</keyword>
<dbReference type="SMART" id="SM00906">
    <property type="entry name" value="Fungal_trans"/>
    <property type="match status" value="1"/>
</dbReference>
<feature type="domain" description="Xylanolytic transcriptional activator regulatory" evidence="8">
    <location>
        <begin position="195"/>
        <end position="269"/>
    </location>
</feature>
<dbReference type="GO" id="GO:0005634">
    <property type="term" value="C:nucleus"/>
    <property type="evidence" value="ECO:0007669"/>
    <property type="project" value="UniProtKB-SubCell"/>
</dbReference>
<keyword evidence="3" id="KW-0862">Zinc</keyword>
<dbReference type="PANTHER" id="PTHR47782">
    <property type="entry name" value="ZN(II)2CYS6 TRANSCRIPTION FACTOR (EUROFUNG)-RELATED"/>
    <property type="match status" value="1"/>
</dbReference>
<reference evidence="9" key="1">
    <citation type="submission" date="2023-01" db="EMBL/GenBank/DDBJ databases">
        <authorList>
            <person name="Piombo E."/>
        </authorList>
    </citation>
    <scope>NUCLEOTIDE SEQUENCE</scope>
</reference>
<accession>A0AA35M4Z1</accession>
<keyword evidence="5" id="KW-0238">DNA-binding</keyword>
<dbReference type="InterPro" id="IPR007219">
    <property type="entry name" value="XnlR_reg_dom"/>
</dbReference>
<name>A0AA35M4Z1_9HYPO</name>
<dbReference type="GO" id="GO:0043565">
    <property type="term" value="F:sequence-specific DNA binding"/>
    <property type="evidence" value="ECO:0007669"/>
    <property type="project" value="TreeGrafter"/>
</dbReference>
<dbReference type="GO" id="GO:0006351">
    <property type="term" value="P:DNA-templated transcription"/>
    <property type="evidence" value="ECO:0007669"/>
    <property type="project" value="InterPro"/>
</dbReference>
<dbReference type="GO" id="GO:0045944">
    <property type="term" value="P:positive regulation of transcription by RNA polymerase II"/>
    <property type="evidence" value="ECO:0007669"/>
    <property type="project" value="TreeGrafter"/>
</dbReference>
<comment type="subcellular location">
    <subcellularLocation>
        <location evidence="1">Nucleus</location>
    </subcellularLocation>
</comment>
<evidence type="ECO:0000259" key="8">
    <source>
        <dbReference type="SMART" id="SM00906"/>
    </source>
</evidence>
<proteinExistence type="predicted"/>
<evidence type="ECO:0000256" key="6">
    <source>
        <dbReference type="ARBA" id="ARBA00023163"/>
    </source>
</evidence>
<evidence type="ECO:0000313" key="10">
    <source>
        <dbReference type="Proteomes" id="UP001160390"/>
    </source>
</evidence>
<evidence type="ECO:0000256" key="4">
    <source>
        <dbReference type="ARBA" id="ARBA00023015"/>
    </source>
</evidence>
<dbReference type="CDD" id="cd12148">
    <property type="entry name" value="fungal_TF_MHR"/>
    <property type="match status" value="1"/>
</dbReference>
<dbReference type="PANTHER" id="PTHR47782:SF7">
    <property type="entry name" value="PROTEIN STB5"/>
    <property type="match status" value="1"/>
</dbReference>
<organism evidence="9 10">
    <name type="scientific">Clonostachys chloroleuca</name>
    <dbReference type="NCBI Taxonomy" id="1926264"/>
    <lineage>
        <taxon>Eukaryota</taxon>
        <taxon>Fungi</taxon>
        <taxon>Dikarya</taxon>
        <taxon>Ascomycota</taxon>
        <taxon>Pezizomycotina</taxon>
        <taxon>Sordariomycetes</taxon>
        <taxon>Hypocreomycetidae</taxon>
        <taxon>Hypocreales</taxon>
        <taxon>Bionectriaceae</taxon>
        <taxon>Clonostachys</taxon>
    </lineage>
</organism>
<evidence type="ECO:0000256" key="2">
    <source>
        <dbReference type="ARBA" id="ARBA00022723"/>
    </source>
</evidence>
<dbReference type="Pfam" id="PF04082">
    <property type="entry name" value="Fungal_trans"/>
    <property type="match status" value="1"/>
</dbReference>
<keyword evidence="10" id="KW-1185">Reference proteome</keyword>
<keyword evidence="6" id="KW-0804">Transcription</keyword>
<evidence type="ECO:0000256" key="7">
    <source>
        <dbReference type="ARBA" id="ARBA00023242"/>
    </source>
</evidence>
<comment type="caution">
    <text evidence="9">The sequence shown here is derived from an EMBL/GenBank/DDBJ whole genome shotgun (WGS) entry which is preliminary data.</text>
</comment>
<evidence type="ECO:0000256" key="5">
    <source>
        <dbReference type="ARBA" id="ARBA00023125"/>
    </source>
</evidence>
<keyword evidence="2" id="KW-0479">Metal-binding</keyword>
<dbReference type="Proteomes" id="UP001160390">
    <property type="component" value="Unassembled WGS sequence"/>
</dbReference>
<evidence type="ECO:0000256" key="1">
    <source>
        <dbReference type="ARBA" id="ARBA00004123"/>
    </source>
</evidence>
<evidence type="ECO:0000256" key="3">
    <source>
        <dbReference type="ARBA" id="ARBA00022833"/>
    </source>
</evidence>